<feature type="domain" description="Nucleoside diphosphate kinase-like" evidence="2">
    <location>
        <begin position="55"/>
        <end position="193"/>
    </location>
</feature>
<accession>A0ABV5JKQ3</accession>
<evidence type="ECO:0000313" key="4">
    <source>
        <dbReference type="EMBL" id="MFB9258294.1"/>
    </source>
</evidence>
<dbReference type="Proteomes" id="UP001589700">
    <property type="component" value="Unassembled WGS sequence"/>
</dbReference>
<gene>
    <name evidence="4" type="ORF">ACFFVD_00575</name>
</gene>
<dbReference type="SUPFAM" id="SSF54919">
    <property type="entry name" value="Nucleoside diphosphate kinase, NDK"/>
    <property type="match status" value="1"/>
</dbReference>
<evidence type="ECO:0000259" key="2">
    <source>
        <dbReference type="Pfam" id="PF00334"/>
    </source>
</evidence>
<evidence type="ECO:0000313" key="5">
    <source>
        <dbReference type="Proteomes" id="UP001589700"/>
    </source>
</evidence>
<feature type="domain" description="A-factor biosynthesis hotdog" evidence="3">
    <location>
        <begin position="525"/>
        <end position="598"/>
    </location>
</feature>
<evidence type="ECO:0000256" key="1">
    <source>
        <dbReference type="SAM" id="MobiDB-lite"/>
    </source>
</evidence>
<dbReference type="RefSeq" id="WP_182632417.1">
    <property type="nucleotide sequence ID" value="NZ_JAALDM010000141.1"/>
</dbReference>
<reference evidence="4 5" key="1">
    <citation type="submission" date="2024-09" db="EMBL/GenBank/DDBJ databases">
        <authorList>
            <person name="Sun Q."/>
            <person name="Mori K."/>
        </authorList>
    </citation>
    <scope>NUCLEOTIDE SEQUENCE [LARGE SCALE GENOMIC DNA]</scope>
    <source>
        <strain evidence="4 5">CCM 7659</strain>
    </source>
</reference>
<feature type="domain" description="A-factor biosynthesis hotdog" evidence="3">
    <location>
        <begin position="312"/>
        <end position="424"/>
    </location>
</feature>
<dbReference type="Pfam" id="PF03756">
    <property type="entry name" value="AfsA"/>
    <property type="match status" value="2"/>
</dbReference>
<feature type="region of interest" description="Disordered" evidence="1">
    <location>
        <begin position="598"/>
        <end position="624"/>
    </location>
</feature>
<evidence type="ECO:0000259" key="3">
    <source>
        <dbReference type="Pfam" id="PF03756"/>
    </source>
</evidence>
<name>A0ABV5JKQ3_9ACTN</name>
<dbReference type="Gene3D" id="3.30.70.141">
    <property type="entry name" value="Nucleoside diphosphate kinase-like domain"/>
    <property type="match status" value="1"/>
</dbReference>
<keyword evidence="5" id="KW-1185">Reference proteome</keyword>
<dbReference type="InterPro" id="IPR034907">
    <property type="entry name" value="NDK-like_dom"/>
</dbReference>
<proteinExistence type="predicted"/>
<dbReference type="InterPro" id="IPR036850">
    <property type="entry name" value="NDK-like_dom_sf"/>
</dbReference>
<dbReference type="Pfam" id="PF00334">
    <property type="entry name" value="NDK"/>
    <property type="match status" value="1"/>
</dbReference>
<organism evidence="4 5">
    <name type="scientific">Dietzia aerolata</name>
    <dbReference type="NCBI Taxonomy" id="595984"/>
    <lineage>
        <taxon>Bacteria</taxon>
        <taxon>Bacillati</taxon>
        <taxon>Actinomycetota</taxon>
        <taxon>Actinomycetes</taxon>
        <taxon>Mycobacteriales</taxon>
        <taxon>Dietziaceae</taxon>
        <taxon>Dietzia</taxon>
    </lineage>
</organism>
<protein>
    <submittedName>
        <fullName evidence="4">AfsA-related hotdog domain-containing protein</fullName>
    </submittedName>
</protein>
<sequence length="649" mass="70406">MATEVLISNALVRSWTRDPGKVRVYTGDTWFLEAAEQLFELTSDAARIGSGMATLLVKPDGIATGSARTVVDWALRSGFEIHDAAAVSMDHNGIRALWYHQWNIASAERRLLADLLCGLSPALLLVLGRSDDTDDEWPCAVQLTELKGPTAPHLRRLEHLRGVLPGGSYLLNQVHSADEPADALRELGVYFPARRRQRTFERVVTGHDASAEARRIADELDEAHGGFSTEEEPAWEALQPLRRRGESDSNLCRRLLHESIREDLQWPLLVAGAGCLPMRTPSGSVALANPPASAWDPGRPIAAPRGGVDRSMVHRRSEAEFFVTGIGPATIDDEGCRVFEAAVQMARMHPLHSDHVGAQWGHLDLFHLMEGVRQACIAGGQTAFGAKRSDVFVVRSFGAEFSSGPPAFDGQPLDLRVRVTADREYRENGDGPVTGLRASIDITDDEAGTVGRAWGTYSWVSRDSFLELRRAMRAQTQGGAQPPAQNEPATPLPLPPTVAESEVLRLDPRSSVVSREGAAPGELVLAVDVTHPVHFDHPLDHIPGMLLLEAARQAALLTIDPADRAGKVVSRVDAKFVSFADYDRPVTIRTLEIPAEESADVPYGGAQSGAGPAGDDGTHERDAQEYRVEFVQDDQVATVATVVVTDGGR</sequence>
<comment type="caution">
    <text evidence="4">The sequence shown here is derived from an EMBL/GenBank/DDBJ whole genome shotgun (WGS) entry which is preliminary data.</text>
</comment>
<dbReference type="InterPro" id="IPR005509">
    <property type="entry name" value="AfsA_hotdog_dom"/>
</dbReference>
<dbReference type="EMBL" id="JBHMDY010000001">
    <property type="protein sequence ID" value="MFB9258294.1"/>
    <property type="molecule type" value="Genomic_DNA"/>
</dbReference>